<dbReference type="Gene3D" id="2.40.30.270">
    <property type="match status" value="1"/>
</dbReference>
<keyword evidence="4" id="KW-0963">Cytoplasm</keyword>
<dbReference type="Proteomes" id="UP000001593">
    <property type="component" value="Unassembled WGS sequence"/>
</dbReference>
<dbReference type="eggNOG" id="KOG1803">
    <property type="taxonomic scope" value="Eukaryota"/>
</dbReference>
<evidence type="ECO:0000256" key="3">
    <source>
        <dbReference type="ARBA" id="ARBA00012551"/>
    </source>
</evidence>
<dbReference type="GO" id="GO:0003723">
    <property type="term" value="F:RNA binding"/>
    <property type="evidence" value="ECO:0007669"/>
    <property type="project" value="InterPro"/>
</dbReference>
<reference evidence="7 8" key="1">
    <citation type="journal article" date="2007" name="Science">
        <title>Sea anemone genome reveals ancestral eumetazoan gene repertoire and genomic organization.</title>
        <authorList>
            <person name="Putnam N.H."/>
            <person name="Srivastava M."/>
            <person name="Hellsten U."/>
            <person name="Dirks B."/>
            <person name="Chapman J."/>
            <person name="Salamov A."/>
            <person name="Terry A."/>
            <person name="Shapiro H."/>
            <person name="Lindquist E."/>
            <person name="Kapitonov V.V."/>
            <person name="Jurka J."/>
            <person name="Genikhovich G."/>
            <person name="Grigoriev I.V."/>
            <person name="Lucas S.M."/>
            <person name="Steele R.E."/>
            <person name="Finnerty J.R."/>
            <person name="Technau U."/>
            <person name="Martindale M.Q."/>
            <person name="Rokhsar D.S."/>
        </authorList>
    </citation>
    <scope>NUCLEOTIDE SEQUENCE [LARGE SCALE GENOMIC DNA]</scope>
    <source>
        <strain evidence="8">CH2 X CH6</strain>
    </source>
</reference>
<protein>
    <recommendedName>
        <fullName evidence="3">DNA helicase</fullName>
        <ecNumber evidence="3">3.6.4.12</ecNumber>
    </recommendedName>
</protein>
<evidence type="ECO:0000256" key="4">
    <source>
        <dbReference type="ARBA" id="ARBA00022490"/>
    </source>
</evidence>
<dbReference type="InterPro" id="IPR048761">
    <property type="entry name" value="SMUBP-2_HCS1_1B"/>
</dbReference>
<sequence>MEDVEKFAKKTLALLSIERKAEVDEARAFQTNISPAELQKRGVCVLKLSIRNRCTGLYGRSLLTFERLRPGGDNKLPSHPYKLFPGDIVGVSASGKSAIAEELCSGIVTRVTDNGITVAFDDAVDTDEIDDDGLYRLSKLANDVTYKRIKCAMGELTKYRSGRASHLIDVLFGRVSMGCPLQSIYFGNEDEMELFNTSLDLSQREAVGFALRQPEVAVIHGPPGTGKTTTVVEIILQATKKCGMKVLACAPSNIAVDNLVEKLARSKAKVVRLGHPARLLKDIQQHSLDAILSSSSSTAIVQDVRRDIDLTMKKSCKSKPAERRQLRQEIKVLRKELRDREEKAMREILTGVEVVLATNTSAGDTGPLGLLKEDHFDLVVIDEAAQALESKLLENSTKSTQVKLY</sequence>
<dbReference type="FunFam" id="2.40.30.270:FF:000001">
    <property type="entry name" value="Immunoglobulin mu DNA-binding protein 2"/>
    <property type="match status" value="1"/>
</dbReference>
<dbReference type="InterPro" id="IPR027417">
    <property type="entry name" value="P-loop_NTPase"/>
</dbReference>
<dbReference type="PANTHER" id="PTHR43788:SF8">
    <property type="entry name" value="DNA-BINDING PROTEIN SMUBP-2"/>
    <property type="match status" value="1"/>
</dbReference>
<accession>A7SEQ1</accession>
<evidence type="ECO:0000313" key="7">
    <source>
        <dbReference type="EMBL" id="EDO37829.1"/>
    </source>
</evidence>
<dbReference type="InterPro" id="IPR050534">
    <property type="entry name" value="Coronavir_polyprotein_1ab"/>
</dbReference>
<dbReference type="GO" id="GO:0005737">
    <property type="term" value="C:cytoplasm"/>
    <property type="evidence" value="ECO:0007669"/>
    <property type="project" value="UniProtKB-SubCell"/>
</dbReference>
<dbReference type="PhylomeDB" id="A7SEQ1"/>
<keyword evidence="5" id="KW-0539">Nucleus</keyword>
<organism evidence="7 8">
    <name type="scientific">Nematostella vectensis</name>
    <name type="common">Starlet sea anemone</name>
    <dbReference type="NCBI Taxonomy" id="45351"/>
    <lineage>
        <taxon>Eukaryota</taxon>
        <taxon>Metazoa</taxon>
        <taxon>Cnidaria</taxon>
        <taxon>Anthozoa</taxon>
        <taxon>Hexacorallia</taxon>
        <taxon>Actiniaria</taxon>
        <taxon>Edwardsiidae</taxon>
        <taxon>Nematostella</taxon>
    </lineage>
</organism>
<evidence type="ECO:0000256" key="1">
    <source>
        <dbReference type="ARBA" id="ARBA00004123"/>
    </source>
</evidence>
<dbReference type="EC" id="3.6.4.12" evidence="3"/>
<evidence type="ECO:0000256" key="2">
    <source>
        <dbReference type="ARBA" id="ARBA00004496"/>
    </source>
</evidence>
<comment type="subcellular location">
    <subcellularLocation>
        <location evidence="2">Cytoplasm</location>
    </subcellularLocation>
    <subcellularLocation>
        <location evidence="1">Nucleus</location>
    </subcellularLocation>
</comment>
<dbReference type="AlphaFoldDB" id="A7SEQ1"/>
<dbReference type="EMBL" id="DS469638">
    <property type="protein sequence ID" value="EDO37829.1"/>
    <property type="molecule type" value="Genomic_DNA"/>
</dbReference>
<dbReference type="GO" id="GO:0003678">
    <property type="term" value="F:DNA helicase activity"/>
    <property type="evidence" value="ECO:0007669"/>
    <property type="project" value="UniProtKB-EC"/>
</dbReference>
<gene>
    <name evidence="7" type="ORF">NEMVEDRAFT_v1g169753</name>
</gene>
<dbReference type="Pfam" id="PF13086">
    <property type="entry name" value="AAA_11"/>
    <property type="match status" value="1"/>
</dbReference>
<proteinExistence type="predicted"/>
<dbReference type="InterPro" id="IPR041677">
    <property type="entry name" value="DNA2/NAM7_AAA_11"/>
</dbReference>
<dbReference type="SUPFAM" id="SSF52540">
    <property type="entry name" value="P-loop containing nucleoside triphosphate hydrolases"/>
    <property type="match status" value="1"/>
</dbReference>
<dbReference type="HOGENOM" id="CLU_001666_8_0_1"/>
<dbReference type="Gene3D" id="3.40.50.300">
    <property type="entry name" value="P-loop containing nucleotide triphosphate hydrolases"/>
    <property type="match status" value="1"/>
</dbReference>
<dbReference type="InParanoid" id="A7SEQ1"/>
<evidence type="ECO:0000256" key="5">
    <source>
        <dbReference type="ARBA" id="ARBA00023242"/>
    </source>
</evidence>
<dbReference type="GO" id="GO:0005634">
    <property type="term" value="C:nucleus"/>
    <property type="evidence" value="ECO:0007669"/>
    <property type="project" value="UniProtKB-SubCell"/>
</dbReference>
<evidence type="ECO:0000313" key="8">
    <source>
        <dbReference type="Proteomes" id="UP000001593"/>
    </source>
</evidence>
<dbReference type="SMART" id="SM00382">
    <property type="entry name" value="AAA"/>
    <property type="match status" value="1"/>
</dbReference>
<keyword evidence="8" id="KW-1185">Reference proteome</keyword>
<dbReference type="OMA" id="STESACW"/>
<feature type="domain" description="AAA+ ATPase" evidence="6">
    <location>
        <begin position="213"/>
        <end position="382"/>
    </location>
</feature>
<evidence type="ECO:0000259" key="6">
    <source>
        <dbReference type="SMART" id="SM00382"/>
    </source>
</evidence>
<dbReference type="STRING" id="45351.A7SEQ1"/>
<name>A7SEQ1_NEMVE</name>
<dbReference type="InterPro" id="IPR003593">
    <property type="entry name" value="AAA+_ATPase"/>
</dbReference>
<dbReference type="PANTHER" id="PTHR43788">
    <property type="entry name" value="DNA2/NAM7 HELICASE FAMILY MEMBER"/>
    <property type="match status" value="1"/>
</dbReference>
<dbReference type="Pfam" id="PF21138">
    <property type="entry name" value="SMUBP-2_HCS1_1B"/>
    <property type="match status" value="1"/>
</dbReference>